<evidence type="ECO:0000313" key="3">
    <source>
        <dbReference type="Proteomes" id="UP000238157"/>
    </source>
</evidence>
<protein>
    <submittedName>
        <fullName evidence="2">Uncharacterized protein DUF4199</fullName>
    </submittedName>
</protein>
<gene>
    <name evidence="2" type="ORF">CLW00_108256</name>
</gene>
<sequence length="170" mass="19411">MKKYFSYAAKIGVLAAVLSLLAFFILGLLGEDPTLKSIVFSFAITPFFIGAALYFIRFKVNENHLSFAEGMTLGFVVYILNALVSFIGILIGLFSWPALFERIRENKVNITLEKKDFTIGQYGEETFQRTYESIMDLNVFQIAINDFIWKIVFGLFFTIIISIILRKTKT</sequence>
<feature type="transmembrane region" description="Helical" evidence="1">
    <location>
        <begin position="35"/>
        <end position="55"/>
    </location>
</feature>
<organism evidence="2 3">
    <name type="scientific">Mongoliibacter ruber</name>
    <dbReference type="NCBI Taxonomy" id="1750599"/>
    <lineage>
        <taxon>Bacteria</taxon>
        <taxon>Pseudomonadati</taxon>
        <taxon>Bacteroidota</taxon>
        <taxon>Cytophagia</taxon>
        <taxon>Cytophagales</taxon>
        <taxon>Cyclobacteriaceae</taxon>
        <taxon>Mongoliibacter</taxon>
    </lineage>
</organism>
<feature type="transmembrane region" description="Helical" evidence="1">
    <location>
        <begin position="75"/>
        <end position="96"/>
    </location>
</feature>
<keyword evidence="1" id="KW-0472">Membrane</keyword>
<dbReference type="RefSeq" id="WP_106134484.1">
    <property type="nucleotide sequence ID" value="NZ_PVTR01000008.1"/>
</dbReference>
<keyword evidence="3" id="KW-1185">Reference proteome</keyword>
<dbReference type="Pfam" id="PF13858">
    <property type="entry name" value="DUF4199"/>
    <property type="match status" value="1"/>
</dbReference>
<proteinExistence type="predicted"/>
<evidence type="ECO:0000313" key="2">
    <source>
        <dbReference type="EMBL" id="PRY86765.1"/>
    </source>
</evidence>
<dbReference type="Proteomes" id="UP000238157">
    <property type="component" value="Unassembled WGS sequence"/>
</dbReference>
<reference evidence="2 3" key="1">
    <citation type="submission" date="2018-03" db="EMBL/GenBank/DDBJ databases">
        <title>Genomic Encyclopedia of Archaeal and Bacterial Type Strains, Phase II (KMG-II): from individual species to whole genera.</title>
        <authorList>
            <person name="Goeker M."/>
        </authorList>
    </citation>
    <scope>NUCLEOTIDE SEQUENCE [LARGE SCALE GENOMIC DNA]</scope>
    <source>
        <strain evidence="2 3">DSM 27929</strain>
    </source>
</reference>
<dbReference type="OrthoDB" id="850943at2"/>
<dbReference type="InterPro" id="IPR025250">
    <property type="entry name" value="DUF4199"/>
</dbReference>
<keyword evidence="1" id="KW-1133">Transmembrane helix</keyword>
<feature type="transmembrane region" description="Helical" evidence="1">
    <location>
        <begin position="147"/>
        <end position="165"/>
    </location>
</feature>
<feature type="transmembrane region" description="Helical" evidence="1">
    <location>
        <begin position="7"/>
        <end position="29"/>
    </location>
</feature>
<evidence type="ECO:0000256" key="1">
    <source>
        <dbReference type="SAM" id="Phobius"/>
    </source>
</evidence>
<accession>A0A2T0WJC2</accession>
<dbReference type="EMBL" id="PVTR01000008">
    <property type="protein sequence ID" value="PRY86765.1"/>
    <property type="molecule type" value="Genomic_DNA"/>
</dbReference>
<comment type="caution">
    <text evidence="2">The sequence shown here is derived from an EMBL/GenBank/DDBJ whole genome shotgun (WGS) entry which is preliminary data.</text>
</comment>
<dbReference type="AlphaFoldDB" id="A0A2T0WJC2"/>
<name>A0A2T0WJC2_9BACT</name>
<keyword evidence="1" id="KW-0812">Transmembrane</keyword>